<proteinExistence type="predicted"/>
<dbReference type="Pfam" id="PF21834">
    <property type="entry name" value="DUF6894"/>
    <property type="match status" value="1"/>
</dbReference>
<name>A0A7W5ZWZ2_9SPHN</name>
<dbReference type="InterPro" id="IPR054189">
    <property type="entry name" value="DUF6894"/>
</dbReference>
<sequence>MPRYFFHTRDGRDHPDHEGVELANDAAARLYAVRYAGEVLISEPEALARGHKLDVQVVDERGEALFAIHSVVSGGLSS</sequence>
<evidence type="ECO:0000259" key="1">
    <source>
        <dbReference type="Pfam" id="PF21834"/>
    </source>
</evidence>
<dbReference type="RefSeq" id="WP_183613054.1">
    <property type="nucleotide sequence ID" value="NZ_JACICY010000004.1"/>
</dbReference>
<evidence type="ECO:0000313" key="2">
    <source>
        <dbReference type="EMBL" id="MBB3860799.1"/>
    </source>
</evidence>
<dbReference type="Proteomes" id="UP000562395">
    <property type="component" value="Unassembled WGS sequence"/>
</dbReference>
<reference evidence="2 3" key="1">
    <citation type="submission" date="2020-08" db="EMBL/GenBank/DDBJ databases">
        <title>Genomic Encyclopedia of Type Strains, Phase IV (KMG-IV): sequencing the most valuable type-strain genomes for metagenomic binning, comparative biology and taxonomic classification.</title>
        <authorList>
            <person name="Goeker M."/>
        </authorList>
    </citation>
    <scope>NUCLEOTIDE SEQUENCE [LARGE SCALE GENOMIC DNA]</scope>
    <source>
        <strain evidence="2 3">DSM 14552</strain>
    </source>
</reference>
<comment type="caution">
    <text evidence="2">The sequence shown here is derived from an EMBL/GenBank/DDBJ whole genome shotgun (WGS) entry which is preliminary data.</text>
</comment>
<feature type="domain" description="DUF6894" evidence="1">
    <location>
        <begin position="3"/>
        <end position="69"/>
    </location>
</feature>
<keyword evidence="3" id="KW-1185">Reference proteome</keyword>
<protein>
    <recommendedName>
        <fullName evidence="1">DUF6894 domain-containing protein</fullName>
    </recommendedName>
</protein>
<evidence type="ECO:0000313" key="3">
    <source>
        <dbReference type="Proteomes" id="UP000562395"/>
    </source>
</evidence>
<organism evidence="2 3">
    <name type="scientific">Novosphingobium hassiacum</name>
    <dbReference type="NCBI Taxonomy" id="173676"/>
    <lineage>
        <taxon>Bacteria</taxon>
        <taxon>Pseudomonadati</taxon>
        <taxon>Pseudomonadota</taxon>
        <taxon>Alphaproteobacteria</taxon>
        <taxon>Sphingomonadales</taxon>
        <taxon>Sphingomonadaceae</taxon>
        <taxon>Novosphingobium</taxon>
    </lineage>
</organism>
<dbReference type="EMBL" id="JACICY010000004">
    <property type="protein sequence ID" value="MBB3860799.1"/>
    <property type="molecule type" value="Genomic_DNA"/>
</dbReference>
<dbReference type="AlphaFoldDB" id="A0A7W5ZWZ2"/>
<gene>
    <name evidence="2" type="ORF">GGQ88_002068</name>
</gene>
<accession>A0A7W5ZWZ2</accession>